<feature type="transmembrane region" description="Helical" evidence="1">
    <location>
        <begin position="148"/>
        <end position="167"/>
    </location>
</feature>
<feature type="transmembrane region" description="Helical" evidence="1">
    <location>
        <begin position="249"/>
        <end position="271"/>
    </location>
</feature>
<feature type="transmembrane region" description="Helical" evidence="1">
    <location>
        <begin position="111"/>
        <end position="128"/>
    </location>
</feature>
<name>D5UC21_CELFN</name>
<feature type="transmembrane region" description="Helical" evidence="1">
    <location>
        <begin position="278"/>
        <end position="303"/>
    </location>
</feature>
<sequence>MARDRSSAFDDPAQRVRDARRAFAVSIATTTGLSILLTLGVAMLIATVPSLGGGTPWTDALPRLSLNEALTLITVFLVVYGLGVVREPERVRQSSTDDTAASMAGQQLREIAVIAGWAGTTIALWAAVDAQAEWQAAGHTAGESAGRLVAALMAGALMASLAALVPIRYPPHIQALVDEGRRANEKRILEQLHAWGLSSEQVTAVRGSTRARASRLVLPTVGQTFAPCALVIGSIALSHPERAARLVGLGLAAYVFTLIGAVTLIAPVAFFRGVPRAPILGAASVVYLLLWLLLYLGFVFSRWGQPVDLALLCAPLLVVGLRLGGSLIVRRSGPAIVRGPWSVVDRRWWVAAYLETSQAARVAAATTPAESELHRGYM</sequence>
<evidence type="ECO:0000256" key="1">
    <source>
        <dbReference type="SAM" id="Phobius"/>
    </source>
</evidence>
<feature type="transmembrane region" description="Helical" evidence="1">
    <location>
        <begin position="66"/>
        <end position="85"/>
    </location>
</feature>
<feature type="transmembrane region" description="Helical" evidence="1">
    <location>
        <begin position="309"/>
        <end position="329"/>
    </location>
</feature>
<dbReference type="EMBL" id="CP001964">
    <property type="protein sequence ID" value="ADG76180.1"/>
    <property type="molecule type" value="Genomic_DNA"/>
</dbReference>
<dbReference type="OrthoDB" id="9932282at2"/>
<organism evidence="2 3">
    <name type="scientific">Cellulomonas flavigena (strain ATCC 482 / DSM 20109 / BCRC 11376 / JCM 18109 / NBRC 3775 / NCIMB 8073 / NRS 134)</name>
    <dbReference type="NCBI Taxonomy" id="446466"/>
    <lineage>
        <taxon>Bacteria</taxon>
        <taxon>Bacillati</taxon>
        <taxon>Actinomycetota</taxon>
        <taxon>Actinomycetes</taxon>
        <taxon>Micrococcales</taxon>
        <taxon>Cellulomonadaceae</taxon>
        <taxon>Cellulomonas</taxon>
    </lineage>
</organism>
<reference evidence="2 3" key="1">
    <citation type="journal article" date="2010" name="Stand. Genomic Sci.">
        <title>Complete genome sequence of Cellulomonas flavigena type strain (134).</title>
        <authorList>
            <person name="Abt B."/>
            <person name="Foster B."/>
            <person name="Lapidus A."/>
            <person name="Clum A."/>
            <person name="Sun H."/>
            <person name="Pukall R."/>
            <person name="Lucas S."/>
            <person name="Glavina Del Rio T."/>
            <person name="Nolan M."/>
            <person name="Tice H."/>
            <person name="Cheng J.F."/>
            <person name="Pitluck S."/>
            <person name="Liolios K."/>
            <person name="Ivanova N."/>
            <person name="Mavromatis K."/>
            <person name="Ovchinnikova G."/>
            <person name="Pati A."/>
            <person name="Goodwin L."/>
            <person name="Chen A."/>
            <person name="Palaniappan K."/>
            <person name="Land M."/>
            <person name="Hauser L."/>
            <person name="Chang Y.J."/>
            <person name="Jeffries C.D."/>
            <person name="Rohde M."/>
            <person name="Goker M."/>
            <person name="Woyke T."/>
            <person name="Bristow J."/>
            <person name="Eisen J.A."/>
            <person name="Markowitz V."/>
            <person name="Hugenholtz P."/>
            <person name="Kyrpides N.C."/>
            <person name="Klenk H.P."/>
        </authorList>
    </citation>
    <scope>NUCLEOTIDE SEQUENCE [LARGE SCALE GENOMIC DNA]</scope>
    <source>
        <strain evidence="3">ATCC 482 / DSM 20109 / BCRC 11376 / JCM 18109 / NBRC 3775 / NCIMB 8073 / NRS 134</strain>
    </source>
</reference>
<evidence type="ECO:0000313" key="2">
    <source>
        <dbReference type="EMBL" id="ADG76180.1"/>
    </source>
</evidence>
<proteinExistence type="predicted"/>
<feature type="transmembrane region" description="Helical" evidence="1">
    <location>
        <begin position="21"/>
        <end position="46"/>
    </location>
</feature>
<feature type="transmembrane region" description="Helical" evidence="1">
    <location>
        <begin position="216"/>
        <end position="237"/>
    </location>
</feature>
<evidence type="ECO:0000313" key="3">
    <source>
        <dbReference type="Proteomes" id="UP000000849"/>
    </source>
</evidence>
<keyword evidence="3" id="KW-1185">Reference proteome</keyword>
<dbReference type="KEGG" id="cfl:Cfla_3301"/>
<dbReference type="STRING" id="446466.Cfla_3301"/>
<accession>D5UC21</accession>
<dbReference type="HOGENOM" id="CLU_730940_0_0_11"/>
<keyword evidence="1" id="KW-1133">Transmembrane helix</keyword>
<keyword evidence="1" id="KW-0812">Transmembrane</keyword>
<protein>
    <submittedName>
        <fullName evidence="2">Uncharacterized protein</fullName>
    </submittedName>
</protein>
<keyword evidence="1" id="KW-0472">Membrane</keyword>
<dbReference type="RefSeq" id="WP_013118510.1">
    <property type="nucleotide sequence ID" value="NC_014151.1"/>
</dbReference>
<dbReference type="AlphaFoldDB" id="D5UC21"/>
<dbReference type="Proteomes" id="UP000000849">
    <property type="component" value="Chromosome"/>
</dbReference>
<gene>
    <name evidence="2" type="ordered locus">Cfla_3301</name>
</gene>